<evidence type="ECO:0000313" key="2">
    <source>
        <dbReference type="Proteomes" id="UP000002624"/>
    </source>
</evidence>
<name>C6HSN9_AJECH</name>
<accession>C6HSN9</accession>
<proteinExistence type="predicted"/>
<protein>
    <submittedName>
        <fullName evidence="1">Uncharacterized protein</fullName>
    </submittedName>
</protein>
<organism evidence="1 2">
    <name type="scientific">Ajellomyces capsulatus (strain H143)</name>
    <name type="common">Darling's disease fungus</name>
    <name type="synonym">Histoplasma capsulatum</name>
    <dbReference type="NCBI Taxonomy" id="544712"/>
    <lineage>
        <taxon>Eukaryota</taxon>
        <taxon>Fungi</taxon>
        <taxon>Dikarya</taxon>
        <taxon>Ascomycota</taxon>
        <taxon>Pezizomycotina</taxon>
        <taxon>Eurotiomycetes</taxon>
        <taxon>Eurotiomycetidae</taxon>
        <taxon>Onygenales</taxon>
        <taxon>Ajellomycetaceae</taxon>
        <taxon>Histoplasma</taxon>
    </lineage>
</organism>
<sequence>MAASGPFIFSSISCGTSNVGSAIHAGDSGSSAFPGPSASIVAVVACPTTTTITSTAATHISTLSISISIAIVVPVPVPLTISIAIVTSTTTTPSAAFLIAWRWWGRRWRWQRGKVRITDTVVALLGPLFTFSLVPPPGSGDRLSHWASHFPLHLYDWSRAPGPDLGIAGPCLFGVLSHGPVHDLFPDLEYEYHWSDEGIVVTLLPPSL</sequence>
<dbReference type="HOGENOM" id="CLU_1320555_0_0_1"/>
<dbReference type="AlphaFoldDB" id="C6HSN9"/>
<reference evidence="2" key="1">
    <citation type="submission" date="2009-05" db="EMBL/GenBank/DDBJ databases">
        <title>The genome sequence of Ajellomyces capsulatus strain H143.</title>
        <authorList>
            <person name="Champion M."/>
            <person name="Cuomo C.A."/>
            <person name="Ma L.-J."/>
            <person name="Henn M.R."/>
            <person name="Sil A."/>
            <person name="Goldman B."/>
            <person name="Young S.K."/>
            <person name="Kodira C.D."/>
            <person name="Zeng Q."/>
            <person name="Koehrsen M."/>
            <person name="Alvarado L."/>
            <person name="Berlin A.M."/>
            <person name="Borenstein D."/>
            <person name="Chen Z."/>
            <person name="Engels R."/>
            <person name="Freedman E."/>
            <person name="Gellesch M."/>
            <person name="Goldberg J."/>
            <person name="Griggs A."/>
            <person name="Gujja S."/>
            <person name="Heiman D.I."/>
            <person name="Hepburn T.A."/>
            <person name="Howarth C."/>
            <person name="Jen D."/>
            <person name="Larson L."/>
            <person name="Lewis B."/>
            <person name="Mehta T."/>
            <person name="Park D."/>
            <person name="Pearson M."/>
            <person name="Roberts A."/>
            <person name="Saif S."/>
            <person name="Shea T.D."/>
            <person name="Shenoy N."/>
            <person name="Sisk P."/>
            <person name="Stolte C."/>
            <person name="Sykes S."/>
            <person name="Walk T."/>
            <person name="White J."/>
            <person name="Yandava C."/>
            <person name="Klein B."/>
            <person name="McEwen J.G."/>
            <person name="Puccia R."/>
            <person name="Goldman G.H."/>
            <person name="Felipe M.S."/>
            <person name="Nino-Vega G."/>
            <person name="San-Blas G."/>
            <person name="Taylor J.W."/>
            <person name="Mendoza L."/>
            <person name="Galagan J.E."/>
            <person name="Nusbaum C."/>
            <person name="Birren B.W."/>
        </authorList>
    </citation>
    <scope>NUCLEOTIDE SEQUENCE [LARGE SCALE GENOMIC DNA]</scope>
    <source>
        <strain evidence="2">H143</strain>
    </source>
</reference>
<dbReference type="EMBL" id="GG692439">
    <property type="protein sequence ID" value="EER36564.1"/>
    <property type="molecule type" value="Genomic_DNA"/>
</dbReference>
<gene>
    <name evidence="1" type="ORF">HCDG_09220</name>
</gene>
<dbReference type="VEuPathDB" id="FungiDB:HCDG_09220"/>
<evidence type="ECO:0000313" key="1">
    <source>
        <dbReference type="EMBL" id="EER36564.1"/>
    </source>
</evidence>
<dbReference type="Proteomes" id="UP000002624">
    <property type="component" value="Unassembled WGS sequence"/>
</dbReference>